<keyword evidence="1" id="KW-0261">Viral envelope protein</keyword>
<protein>
    <submittedName>
        <fullName evidence="1">Envelope protein UL131A</fullName>
    </submittedName>
</protein>
<evidence type="ECO:0000313" key="1">
    <source>
        <dbReference type="EMBL" id="AAM00756.1"/>
    </source>
</evidence>
<dbReference type="KEGG" id="vg:935599"/>
<dbReference type="OrthoDB" id="34473at10239"/>
<dbReference type="GO" id="GO:0019031">
    <property type="term" value="C:viral envelope"/>
    <property type="evidence" value="ECO:0007669"/>
    <property type="project" value="UniProtKB-KW"/>
</dbReference>
<dbReference type="GeneID" id="935599"/>
<sequence length="130" mass="15399">MWLYRVFLSVLCLSVAVWGQCRREEAERDDFARPWDYWDTCSPALPERTRQEYVKRLVDTLVEYHYDVSHGLDNFKTLKRINVTEVTLLAGEFRRQKARGGTNKRTTFSASGFLGPHYRMLEFSVRLFPQ</sequence>
<organism evidence="1 3">
    <name type="scientific">Panine betaherpesvirus 2</name>
    <name type="common">Chimpanzee cytomegalovirus</name>
    <dbReference type="NCBI Taxonomy" id="188763"/>
    <lineage>
        <taxon>Viruses</taxon>
        <taxon>Duplodnaviria</taxon>
        <taxon>Heunggongvirae</taxon>
        <taxon>Peploviricota</taxon>
        <taxon>Herviviricetes</taxon>
        <taxon>Herpesvirales</taxon>
        <taxon>Orthoherpesviridae</taxon>
        <taxon>Betaherpesvirinae</taxon>
        <taxon>Cytomegalovirus</taxon>
        <taxon>Cytomegalovirus paninebeta2</taxon>
    </lineage>
</organism>
<evidence type="ECO:0000313" key="3">
    <source>
        <dbReference type="Proteomes" id="UP000099188"/>
    </source>
</evidence>
<proteinExistence type="predicted"/>
<keyword evidence="3" id="KW-1185">Reference proteome</keyword>
<dbReference type="Proteomes" id="UP000099188">
    <property type="component" value="Segment"/>
</dbReference>
<reference evidence="2" key="2">
    <citation type="submission" date="2021-05" db="EMBL/GenBank/DDBJ databases">
        <title>Cloning and multi-omic analysis of chimpanzee cytomegalovirus: a resource for comparative functional genomics.</title>
        <authorList>
            <person name="Phan Q.V."/>
        </authorList>
    </citation>
    <scope>NUCLEOTIDE SEQUENCE</scope>
    <source>
        <strain evidence="2">Heberling</strain>
    </source>
</reference>
<dbReference type="EMBL" id="MZ151943">
    <property type="protein sequence ID" value="QXV67869.1"/>
    <property type="molecule type" value="Genomic_DNA"/>
</dbReference>
<gene>
    <name evidence="1" type="primary">UL131A</name>
    <name evidence="1" type="ORF">CCMVgp108</name>
</gene>
<evidence type="ECO:0000313" key="2">
    <source>
        <dbReference type="EMBL" id="QXV67869.1"/>
    </source>
</evidence>
<dbReference type="EMBL" id="AF480884">
    <property type="protein sequence ID" value="AAM00756.1"/>
    <property type="molecule type" value="Genomic_DNA"/>
</dbReference>
<name>Q8QRY2_9BETA</name>
<accession>Q8QRY2</accession>
<reference evidence="1 3" key="1">
    <citation type="journal article" date="2003" name="J. Gen. Virol.">
        <title>The human cytomegalovirus genome revisited: comparison with the chimpanzee cytomegalovirus genome.</title>
        <authorList>
            <person name="Davison A.J."/>
            <person name="Dolan A."/>
            <person name="Akter P."/>
            <person name="Addison C."/>
            <person name="Dargan D.J."/>
            <person name="Alcendor D.J."/>
            <person name="McGeoch D.J."/>
            <person name="Hayward G.S."/>
        </authorList>
    </citation>
    <scope>NUCLEOTIDE SEQUENCE [LARGE SCALE GENOMIC DNA]</scope>
    <source>
        <strain evidence="1">Heberling</strain>
    </source>
</reference>
<keyword evidence="1" id="KW-0946">Virion</keyword>
<dbReference type="RefSeq" id="NP_612750.1">
    <property type="nucleotide sequence ID" value="NC_003521.1"/>
</dbReference>